<dbReference type="SUPFAM" id="SSF52047">
    <property type="entry name" value="RNI-like"/>
    <property type="match status" value="1"/>
</dbReference>
<dbReference type="EMBL" id="JABXXO010000009">
    <property type="protein sequence ID" value="KAF7771062.1"/>
    <property type="molecule type" value="Genomic_DNA"/>
</dbReference>
<evidence type="ECO:0000313" key="3">
    <source>
        <dbReference type="EMBL" id="KAF7771062.1"/>
    </source>
</evidence>
<dbReference type="Proteomes" id="UP000629468">
    <property type="component" value="Unassembled WGS sequence"/>
</dbReference>
<dbReference type="AlphaFoldDB" id="A0A8H7KFN3"/>
<dbReference type="InterPro" id="IPR032675">
    <property type="entry name" value="LRR_dom_sf"/>
</dbReference>
<dbReference type="Gene3D" id="1.20.1280.50">
    <property type="match status" value="1"/>
</dbReference>
<dbReference type="Gene3D" id="3.80.10.10">
    <property type="entry name" value="Ribonuclease Inhibitor"/>
    <property type="match status" value="1"/>
</dbReference>
<keyword evidence="1" id="KW-0175">Coiled coil</keyword>
<proteinExistence type="predicted"/>
<protein>
    <recommendedName>
        <fullName evidence="2">F-box domain-containing protein</fullName>
    </recommendedName>
</protein>
<sequence>MVTTQCPRCHYPQSFVADNSAVEVRQEDVPALRAEVQRLEDVIARLNDDRAVLLRRINDAQDATRNLPPEVLSHIFQFIRPPIDFSTHQIASYRPHTPDSEGDTYDAEEDYHYSLTGVSRRWRQIALSMPHLWTSIAVAANNGSMEFKVSLLNFHFDNARNIPISVELDFRDLEMSPRQDPAGRAKCLAHIDPLMTAIFIDRPSHIRNLILIQPPVEWLPLININFSRCDSVTISYPSFGPGWIEQFPSFRLDFTPLPCLQDVHLMDCGVPIILPQTTTSCRLLSSHVSTCLDLLVHYPNLVTFESMEPEALQIPWSYSLMGPMVLPFLEDLTWSNHTADTNDAFVRFLQFIRFAKLRTLQWCDDKKHFPFQSLRLDFFSSLPNTLSSLTFNQCLFDSDEIIEELLYCVPQLTELHFIECDPLTVNYAVRVIGRSFPESEDFQGSATIGNRPLGLKVLPNLREMSISDGETLDVYEPGDFIEMFKALLARRITERFFMSFIPGVDWDPDSLAEIRGVLSSGFNAKIDFGCRILE</sequence>
<feature type="domain" description="F-box" evidence="2">
    <location>
        <begin position="66"/>
        <end position="136"/>
    </location>
</feature>
<organism evidence="3 4">
    <name type="scientific">Agaricus bisporus var. burnettii</name>
    <dbReference type="NCBI Taxonomy" id="192524"/>
    <lineage>
        <taxon>Eukaryota</taxon>
        <taxon>Fungi</taxon>
        <taxon>Dikarya</taxon>
        <taxon>Basidiomycota</taxon>
        <taxon>Agaricomycotina</taxon>
        <taxon>Agaricomycetes</taxon>
        <taxon>Agaricomycetidae</taxon>
        <taxon>Agaricales</taxon>
        <taxon>Agaricineae</taxon>
        <taxon>Agaricaceae</taxon>
        <taxon>Agaricus</taxon>
    </lineage>
</organism>
<evidence type="ECO:0000313" key="4">
    <source>
        <dbReference type="Proteomes" id="UP000629468"/>
    </source>
</evidence>
<evidence type="ECO:0000256" key="1">
    <source>
        <dbReference type="SAM" id="Coils"/>
    </source>
</evidence>
<dbReference type="InterPro" id="IPR001810">
    <property type="entry name" value="F-box_dom"/>
</dbReference>
<gene>
    <name evidence="3" type="ORF">Agabi119p4_7036</name>
</gene>
<feature type="coiled-coil region" evidence="1">
    <location>
        <begin position="29"/>
        <end position="63"/>
    </location>
</feature>
<comment type="caution">
    <text evidence="3">The sequence shown here is derived from an EMBL/GenBank/DDBJ whole genome shotgun (WGS) entry which is preliminary data.</text>
</comment>
<name>A0A8H7KFN3_AGABI</name>
<evidence type="ECO:0000259" key="2">
    <source>
        <dbReference type="Pfam" id="PF12937"/>
    </source>
</evidence>
<reference evidence="3 4" key="1">
    <citation type="journal article" name="Sci. Rep.">
        <title>Telomere-to-telomere assembled and centromere annotated genomes of the two main subspecies of the button mushroom Agaricus bisporus reveal especially polymorphic chromosome ends.</title>
        <authorList>
            <person name="Sonnenberg A.S.M."/>
            <person name="Sedaghat-Telgerd N."/>
            <person name="Lavrijssen B."/>
            <person name="Ohm R.A."/>
            <person name="Hendrickx P.M."/>
            <person name="Scholtmeijer K."/>
            <person name="Baars J.J.P."/>
            <person name="van Peer A."/>
        </authorList>
    </citation>
    <scope>NUCLEOTIDE SEQUENCE [LARGE SCALE GENOMIC DNA]</scope>
    <source>
        <strain evidence="3 4">H119_p4</strain>
    </source>
</reference>
<accession>A0A8H7KFN3</accession>
<dbReference type="Pfam" id="PF12937">
    <property type="entry name" value="F-box-like"/>
    <property type="match status" value="1"/>
</dbReference>